<evidence type="ECO:0000256" key="4">
    <source>
        <dbReference type="ARBA" id="ARBA00022989"/>
    </source>
</evidence>
<dbReference type="OrthoDB" id="5148831at2"/>
<evidence type="ECO:0000256" key="2">
    <source>
        <dbReference type="ARBA" id="ARBA00007362"/>
    </source>
</evidence>
<feature type="transmembrane region" description="Helical" evidence="6">
    <location>
        <begin position="179"/>
        <end position="199"/>
    </location>
</feature>
<dbReference type="Proteomes" id="UP000003178">
    <property type="component" value="Unassembled WGS sequence"/>
</dbReference>
<dbReference type="PANTHER" id="PTHR22911">
    <property type="entry name" value="ACYL-MALONYL CONDENSING ENZYME-RELATED"/>
    <property type="match status" value="1"/>
</dbReference>
<dbReference type="Pfam" id="PF00892">
    <property type="entry name" value="EamA"/>
    <property type="match status" value="2"/>
</dbReference>
<comment type="caution">
    <text evidence="8">The sequence shown here is derived from an EMBL/GenBank/DDBJ whole genome shotgun (WGS) entry which is preliminary data.</text>
</comment>
<evidence type="ECO:0000313" key="8">
    <source>
        <dbReference type="EMBL" id="EEA84985.1"/>
    </source>
</evidence>
<dbReference type="SUPFAM" id="SSF103481">
    <property type="entry name" value="Multidrug resistance efflux transporter EmrE"/>
    <property type="match status" value="2"/>
</dbReference>
<evidence type="ECO:0000256" key="6">
    <source>
        <dbReference type="SAM" id="Phobius"/>
    </source>
</evidence>
<dbReference type="STRING" id="500633.CLOHIR_01345"/>
<dbReference type="Gene3D" id="1.10.3730.20">
    <property type="match status" value="1"/>
</dbReference>
<feature type="transmembrane region" description="Helical" evidence="6">
    <location>
        <begin position="264"/>
        <end position="281"/>
    </location>
</feature>
<feature type="transmembrane region" description="Helical" evidence="6">
    <location>
        <begin position="238"/>
        <end position="258"/>
    </location>
</feature>
<feature type="transmembrane region" description="Helical" evidence="6">
    <location>
        <begin position="76"/>
        <end position="93"/>
    </location>
</feature>
<sequence length="300" mass="33597">MESSNRLKGVFFIILSAAGFAGMSAFVKLAGDLPSFQKVFFRNLVSTVMALYLIIKHKGSFTGKKENRKLLLMRSLFGTLGVIFNFYAIDKLILSDANMLNKISPFLVVILSAVFLKEKINTKQISMIIIAFIGALFIIKPTFSVQVIPYLIGILGAICAASAYTCLRAIGNKEDYYTIVFFFSVFSIVSILPIVVMVYEPMTLMQLVYMLMAGVCASIGQFGITLAYRFAPAKEISIFDYTNIIFSAILSIVIFGAYPDRWSILGYCIVFAAALYMFMYNRKLDREERAKLENKSMKCS</sequence>
<evidence type="ECO:0000256" key="1">
    <source>
        <dbReference type="ARBA" id="ARBA00004141"/>
    </source>
</evidence>
<dbReference type="HOGENOM" id="CLU_032828_0_1_9"/>
<reference evidence="8 9" key="1">
    <citation type="submission" date="2008-09" db="EMBL/GenBank/DDBJ databases">
        <authorList>
            <person name="Fulton L."/>
            <person name="Clifton S."/>
            <person name="Fulton B."/>
            <person name="Xu J."/>
            <person name="Minx P."/>
            <person name="Pepin K.H."/>
            <person name="Johnson M."/>
            <person name="Thiruvilangam P."/>
            <person name="Bhonagiri V."/>
            <person name="Nash W.E."/>
            <person name="Mardis E.R."/>
            <person name="Wilson R.K."/>
        </authorList>
    </citation>
    <scope>NUCLEOTIDE SEQUENCE [LARGE SCALE GENOMIC DNA]</scope>
    <source>
        <strain evidence="8 9">DSM 13275</strain>
    </source>
</reference>
<evidence type="ECO:0000259" key="7">
    <source>
        <dbReference type="Pfam" id="PF00892"/>
    </source>
</evidence>
<feature type="transmembrane region" description="Helical" evidence="6">
    <location>
        <begin position="39"/>
        <end position="55"/>
    </location>
</feature>
<evidence type="ECO:0000256" key="5">
    <source>
        <dbReference type="ARBA" id="ARBA00023136"/>
    </source>
</evidence>
<dbReference type="InterPro" id="IPR037185">
    <property type="entry name" value="EmrE-like"/>
</dbReference>
<proteinExistence type="inferred from homology"/>
<dbReference type="eggNOG" id="COG0697">
    <property type="taxonomic scope" value="Bacteria"/>
</dbReference>
<feature type="transmembrane region" description="Helical" evidence="6">
    <location>
        <begin position="99"/>
        <end position="116"/>
    </location>
</feature>
<evidence type="ECO:0000313" key="9">
    <source>
        <dbReference type="Proteomes" id="UP000003178"/>
    </source>
</evidence>
<keyword evidence="3 6" id="KW-0812">Transmembrane</keyword>
<feature type="domain" description="EamA" evidence="7">
    <location>
        <begin position="150"/>
        <end position="278"/>
    </location>
</feature>
<dbReference type="InterPro" id="IPR000620">
    <property type="entry name" value="EamA_dom"/>
</dbReference>
<feature type="transmembrane region" description="Helical" evidence="6">
    <location>
        <begin position="125"/>
        <end position="141"/>
    </location>
</feature>
<keyword evidence="5 6" id="KW-0472">Membrane</keyword>
<feature type="transmembrane region" description="Helical" evidence="6">
    <location>
        <begin position="7"/>
        <end position="27"/>
    </location>
</feature>
<feature type="transmembrane region" description="Helical" evidence="6">
    <location>
        <begin position="205"/>
        <end position="226"/>
    </location>
</feature>
<gene>
    <name evidence="8" type="ORF">CLOHIR_01345</name>
</gene>
<dbReference type="RefSeq" id="WP_006440266.1">
    <property type="nucleotide sequence ID" value="NZ_DS995356.1"/>
</dbReference>
<dbReference type="EMBL" id="ABWP01000058">
    <property type="protein sequence ID" value="EEA84985.1"/>
    <property type="molecule type" value="Genomic_DNA"/>
</dbReference>
<dbReference type="AlphaFoldDB" id="B6FZP1"/>
<feature type="transmembrane region" description="Helical" evidence="6">
    <location>
        <begin position="147"/>
        <end position="167"/>
    </location>
</feature>
<name>B6FZP1_PEPHT</name>
<keyword evidence="4 6" id="KW-1133">Transmembrane helix</keyword>
<keyword evidence="9" id="KW-1185">Reference proteome</keyword>
<protein>
    <submittedName>
        <fullName evidence="8">Putative membrane protein</fullName>
    </submittedName>
</protein>
<comment type="similarity">
    <text evidence="2">Belongs to the EamA transporter family.</text>
</comment>
<dbReference type="PANTHER" id="PTHR22911:SF6">
    <property type="entry name" value="SOLUTE CARRIER FAMILY 35 MEMBER G1"/>
    <property type="match status" value="1"/>
</dbReference>
<evidence type="ECO:0000256" key="3">
    <source>
        <dbReference type="ARBA" id="ARBA00022692"/>
    </source>
</evidence>
<accession>B6FZP1</accession>
<comment type="subcellular location">
    <subcellularLocation>
        <location evidence="1">Membrane</location>
        <topology evidence="1">Multi-pass membrane protein</topology>
    </subcellularLocation>
</comment>
<organism evidence="8 9">
    <name type="scientific">Peptacetobacter hiranonis (strain DSM 13275 / JCM 10541 / KCTC 15199 / TO-931)</name>
    <name type="common">Clostridium hiranonis</name>
    <dbReference type="NCBI Taxonomy" id="500633"/>
    <lineage>
        <taxon>Bacteria</taxon>
        <taxon>Bacillati</taxon>
        <taxon>Bacillota</taxon>
        <taxon>Clostridia</taxon>
        <taxon>Peptostreptococcales</taxon>
        <taxon>Peptostreptococcaceae</taxon>
        <taxon>Peptacetobacter</taxon>
    </lineage>
</organism>
<reference evidence="8 9" key="2">
    <citation type="submission" date="2008-10" db="EMBL/GenBank/DDBJ databases">
        <title>Draft genome sequence of Clostridium hiranonis (DSM 13275).</title>
        <authorList>
            <person name="Sudarsanam P."/>
            <person name="Ley R."/>
            <person name="Guruge J."/>
            <person name="Turnbaugh P.J."/>
            <person name="Mahowald M."/>
            <person name="Liep D."/>
            <person name="Gordon J."/>
        </authorList>
    </citation>
    <scope>NUCLEOTIDE SEQUENCE [LARGE SCALE GENOMIC DNA]</scope>
    <source>
        <strain evidence="8 9">DSM 13275</strain>
    </source>
</reference>
<dbReference type="GO" id="GO:0016020">
    <property type="term" value="C:membrane"/>
    <property type="evidence" value="ECO:0007669"/>
    <property type="project" value="UniProtKB-SubCell"/>
</dbReference>
<feature type="domain" description="EamA" evidence="7">
    <location>
        <begin position="8"/>
        <end position="139"/>
    </location>
</feature>